<dbReference type="Pfam" id="PF04516">
    <property type="entry name" value="CP2"/>
    <property type="match status" value="1"/>
</dbReference>
<dbReference type="RefSeq" id="XP_022108325.1">
    <property type="nucleotide sequence ID" value="XM_022252633.1"/>
</dbReference>
<dbReference type="KEGG" id="aplc:110988796"/>
<dbReference type="PANTHER" id="PTHR11037:SF21">
    <property type="entry name" value="GEMINI, ISOFORM C"/>
    <property type="match status" value="1"/>
</dbReference>
<feature type="domain" description="Grh/CP2 DB" evidence="9">
    <location>
        <begin position="45"/>
        <end position="279"/>
    </location>
</feature>
<evidence type="ECO:0000313" key="12">
    <source>
        <dbReference type="RefSeq" id="XP_022108324.1"/>
    </source>
</evidence>
<evidence type="ECO:0000256" key="3">
    <source>
        <dbReference type="ARBA" id="ARBA00023015"/>
    </source>
</evidence>
<evidence type="ECO:0000256" key="7">
    <source>
        <dbReference type="PROSITE-ProRule" id="PRU01313"/>
    </source>
</evidence>
<dbReference type="GO" id="GO:0000978">
    <property type="term" value="F:RNA polymerase II cis-regulatory region sequence-specific DNA binding"/>
    <property type="evidence" value="ECO:0007669"/>
    <property type="project" value="TreeGrafter"/>
</dbReference>
<reference evidence="11 12" key="1">
    <citation type="submission" date="2025-04" db="UniProtKB">
        <authorList>
            <consortium name="RefSeq"/>
        </authorList>
    </citation>
    <scope>IDENTIFICATION</scope>
</reference>
<dbReference type="RefSeq" id="XP_022108324.1">
    <property type="nucleotide sequence ID" value="XM_022252632.1"/>
</dbReference>
<evidence type="ECO:0000313" key="11">
    <source>
        <dbReference type="RefSeq" id="XP_022108322.1"/>
    </source>
</evidence>
<feature type="region of interest" description="Disordered" evidence="8">
    <location>
        <begin position="312"/>
        <end position="332"/>
    </location>
</feature>
<evidence type="ECO:0000313" key="13">
    <source>
        <dbReference type="RefSeq" id="XP_022108325.1"/>
    </source>
</evidence>
<keyword evidence="5" id="KW-0804">Transcription</keyword>
<name>A0A8B7ZSD5_ACAPL</name>
<keyword evidence="4 7" id="KW-0238">DNA-binding</keyword>
<accession>A0A8B7ZSD5</accession>
<gene>
    <name evidence="11 12 13 14 15" type="primary">LOC110988796</name>
</gene>
<dbReference type="Pfam" id="PF18016">
    <property type="entry name" value="SAM_3"/>
    <property type="match status" value="1"/>
</dbReference>
<dbReference type="RefSeq" id="XP_022108327.1">
    <property type="nucleotide sequence ID" value="XM_022252635.1"/>
</dbReference>
<comment type="similarity">
    <text evidence="2">Belongs to the grh/CP2 family. CP2 subfamily.</text>
</comment>
<dbReference type="SUPFAM" id="SSF47769">
    <property type="entry name" value="SAM/Pointed domain"/>
    <property type="match status" value="1"/>
</dbReference>
<evidence type="ECO:0000313" key="15">
    <source>
        <dbReference type="RefSeq" id="XP_022108327.1"/>
    </source>
</evidence>
<organism evidence="10 12">
    <name type="scientific">Acanthaster planci</name>
    <name type="common">Crown-of-thorns starfish</name>
    <dbReference type="NCBI Taxonomy" id="133434"/>
    <lineage>
        <taxon>Eukaryota</taxon>
        <taxon>Metazoa</taxon>
        <taxon>Echinodermata</taxon>
        <taxon>Eleutherozoa</taxon>
        <taxon>Asterozoa</taxon>
        <taxon>Asteroidea</taxon>
        <taxon>Valvatacea</taxon>
        <taxon>Valvatida</taxon>
        <taxon>Acanthasteridae</taxon>
        <taxon>Acanthaster</taxon>
    </lineage>
</organism>
<dbReference type="InterPro" id="IPR040167">
    <property type="entry name" value="TF_CP2-like"/>
</dbReference>
<proteinExistence type="inferred from homology"/>
<evidence type="ECO:0000313" key="14">
    <source>
        <dbReference type="RefSeq" id="XP_022108326.1"/>
    </source>
</evidence>
<feature type="region of interest" description="Disordered" evidence="8">
    <location>
        <begin position="220"/>
        <end position="242"/>
    </location>
</feature>
<dbReference type="Pfam" id="PF25416">
    <property type="entry name" value="GRHL1_C"/>
    <property type="match status" value="1"/>
</dbReference>
<dbReference type="Gene3D" id="1.10.150.50">
    <property type="entry name" value="Transcription Factor, Ets-1"/>
    <property type="match status" value="1"/>
</dbReference>
<evidence type="ECO:0000256" key="2">
    <source>
        <dbReference type="ARBA" id="ARBA00010852"/>
    </source>
</evidence>
<dbReference type="RefSeq" id="XP_022108326.1">
    <property type="nucleotide sequence ID" value="XM_022252634.1"/>
</dbReference>
<sequence length="507" mass="56972">MSWRLQLDGGLAADFDSNLSGLGTELGTAAYNMSEVLALPIFKQENAEDGFQCILNAATSPATKVNEETLTYLNQGKSYELRLKKLGNVSQFEGKLLKSVVRVLFNDKRLQYAESEQLASWRTNRPGERLIKLDVPLSHNIIEYNANNCALNAVECLWDPTQVASCFVQVNCISTEFTPKKHGGEKGVVFRLHVDTYIHGKEQEKPIHSASCQVKVFKPKGADRKHKTDRDKMEKISDSEKEKYHPSYECTVLTEQDLSVTETNGKVQSPTELDWSLGQSPLLHKHASPFRLPSDNVPIPLQLRDQSPIFHQDDSFGSFDESANNQSSGNEAGEHLAASNFLATPSVGTSIQETQEWLKQNRFGAYTKLFQNFAGADLLRLGKQDLIQIMGPADGIRLNNALQKRHVRPRLTLYVCQEHEQVYHAVYLELQTLEELRAKLAALYHIPTEHISTILRQGPTGIRVLVSDEMVENFQEESLFSLQAIKDETRSGLENHVQGETYTIIMA</sequence>
<dbReference type="RefSeq" id="XP_022108322.1">
    <property type="nucleotide sequence ID" value="XM_022252630.1"/>
</dbReference>
<dbReference type="GO" id="GO:0005634">
    <property type="term" value="C:nucleus"/>
    <property type="evidence" value="ECO:0007669"/>
    <property type="project" value="UniProtKB-SubCell"/>
</dbReference>
<dbReference type="InterPro" id="IPR013761">
    <property type="entry name" value="SAM/pointed_sf"/>
</dbReference>
<dbReference type="InterPro" id="IPR007604">
    <property type="entry name" value="CP2"/>
</dbReference>
<feature type="compositionally biased region" description="Polar residues" evidence="8">
    <location>
        <begin position="321"/>
        <end position="330"/>
    </location>
</feature>
<keyword evidence="3" id="KW-0805">Transcription regulation</keyword>
<dbReference type="CDD" id="cd09537">
    <property type="entry name" value="SAM_CP2-like"/>
    <property type="match status" value="1"/>
</dbReference>
<keyword evidence="10" id="KW-1185">Reference proteome</keyword>
<dbReference type="GeneID" id="110988796"/>
<evidence type="ECO:0000256" key="1">
    <source>
        <dbReference type="ARBA" id="ARBA00004123"/>
    </source>
</evidence>
<evidence type="ECO:0000259" key="9">
    <source>
        <dbReference type="PROSITE" id="PS51968"/>
    </source>
</evidence>
<evidence type="ECO:0000313" key="10">
    <source>
        <dbReference type="Proteomes" id="UP000694845"/>
    </source>
</evidence>
<dbReference type="InterPro" id="IPR041418">
    <property type="entry name" value="SAM_3"/>
</dbReference>
<evidence type="ECO:0000256" key="6">
    <source>
        <dbReference type="ARBA" id="ARBA00023242"/>
    </source>
</evidence>
<evidence type="ECO:0000256" key="4">
    <source>
        <dbReference type="ARBA" id="ARBA00023125"/>
    </source>
</evidence>
<evidence type="ECO:0000256" key="8">
    <source>
        <dbReference type="SAM" id="MobiDB-lite"/>
    </source>
</evidence>
<dbReference type="PANTHER" id="PTHR11037">
    <property type="entry name" value="TRANSCRIPTION FACTOR CP2"/>
    <property type="match status" value="1"/>
</dbReference>
<comment type="subcellular location">
    <subcellularLocation>
        <location evidence="1 7">Nucleus</location>
    </subcellularLocation>
</comment>
<dbReference type="InterPro" id="IPR057520">
    <property type="entry name" value="GRHL1/CP2_C"/>
</dbReference>
<dbReference type="Proteomes" id="UP000694845">
    <property type="component" value="Unplaced"/>
</dbReference>
<dbReference type="PROSITE" id="PS51968">
    <property type="entry name" value="GRH_CP2_DB"/>
    <property type="match status" value="1"/>
</dbReference>
<dbReference type="AlphaFoldDB" id="A0A8B7ZSD5"/>
<protein>
    <submittedName>
        <fullName evidence="11 12">Upstream-binding protein 1-like isoform X1</fullName>
    </submittedName>
</protein>
<evidence type="ECO:0000256" key="5">
    <source>
        <dbReference type="ARBA" id="ARBA00023163"/>
    </source>
</evidence>
<dbReference type="GO" id="GO:0001228">
    <property type="term" value="F:DNA-binding transcription activator activity, RNA polymerase II-specific"/>
    <property type="evidence" value="ECO:0007669"/>
    <property type="project" value="TreeGrafter"/>
</dbReference>
<keyword evidence="6 7" id="KW-0539">Nucleus</keyword>
<dbReference type="OrthoDB" id="9996779at2759"/>